<dbReference type="SUPFAM" id="SSF64397">
    <property type="entry name" value="Hsp33 domain"/>
    <property type="match status" value="1"/>
</dbReference>
<feature type="disulfide bond" description="Redox-active" evidence="6">
    <location>
        <begin position="291"/>
        <end position="294"/>
    </location>
</feature>
<comment type="function">
    <text evidence="6">Redox regulated molecular chaperone. Protects both thermally unfolding and oxidatively damaged proteins from irreversible aggregation. Plays an important role in the bacterial defense system toward oxidative stress.</text>
</comment>
<name>A0A1R1MLX1_9BACT</name>
<keyword evidence="2 6" id="KW-0862">Zinc</keyword>
<dbReference type="NCBIfam" id="NF001033">
    <property type="entry name" value="PRK00114.1"/>
    <property type="match status" value="1"/>
</dbReference>
<comment type="subcellular location">
    <subcellularLocation>
        <location evidence="6">Cytoplasm</location>
    </subcellularLocation>
</comment>
<evidence type="ECO:0000256" key="2">
    <source>
        <dbReference type="ARBA" id="ARBA00022833"/>
    </source>
</evidence>
<gene>
    <name evidence="6" type="primary">hslO</name>
    <name evidence="8" type="ORF">BLW93_03175</name>
</gene>
<keyword evidence="1 6" id="KW-0963">Cytoplasm</keyword>
<dbReference type="Pfam" id="PF01430">
    <property type="entry name" value="HSP33"/>
    <property type="match status" value="1"/>
</dbReference>
<dbReference type="HAMAP" id="MF_00117">
    <property type="entry name" value="HslO"/>
    <property type="match status" value="1"/>
</dbReference>
<dbReference type="RefSeq" id="WP_076712668.1">
    <property type="nucleotide sequence ID" value="NZ_MOEN01000008.1"/>
</dbReference>
<reference evidence="8 9" key="1">
    <citation type="submission" date="2016-10" db="EMBL/GenBank/DDBJ databases">
        <title>Genome sequence of a sulfur-reducing bacterium Desulfurobacterium indicum K6013.</title>
        <authorList>
            <person name="Cao J."/>
            <person name="Shao Z."/>
            <person name="Alain K."/>
            <person name="Jebbar M."/>
        </authorList>
    </citation>
    <scope>NUCLEOTIDE SEQUENCE [LARGE SCALE GENOMIC DNA]</scope>
    <source>
        <strain evidence="8 9">K6013</strain>
    </source>
</reference>
<keyword evidence="4 6" id="KW-0143">Chaperone</keyword>
<comment type="PTM">
    <text evidence="6">Under oxidizing conditions two disulfide bonds are formed involving the reactive cysteines. Under reducing conditions zinc is bound to the reactive cysteines and the protein is inactive.</text>
</comment>
<dbReference type="InterPro" id="IPR016154">
    <property type="entry name" value="Heat_shock_Hsp33_C"/>
</dbReference>
<feature type="disulfide bond" description="Redox-active" evidence="6">
    <location>
        <begin position="259"/>
        <end position="261"/>
    </location>
</feature>
<keyword evidence="7" id="KW-0472">Membrane</keyword>
<dbReference type="PANTHER" id="PTHR30111">
    <property type="entry name" value="33 KDA CHAPERONIN"/>
    <property type="match status" value="1"/>
</dbReference>
<evidence type="ECO:0000256" key="7">
    <source>
        <dbReference type="SAM" id="Phobius"/>
    </source>
</evidence>
<evidence type="ECO:0000256" key="5">
    <source>
        <dbReference type="ARBA" id="ARBA00023284"/>
    </source>
</evidence>
<dbReference type="AlphaFoldDB" id="A0A1R1MLX1"/>
<keyword evidence="9" id="KW-1185">Reference proteome</keyword>
<sequence length="317" mass="34824">MLKRLDEQVKKDFKEYFKDRDYGVIAVTEEDAIRVFAIRTTNLTEIARLKHGLFPLSAVVLGRTMAGVILLTTLIKHGTDQRILLRIEGDGPAGLVVAEVNGKGEVRGFIQNKHIETATKDVNGKKKFDVRSAVGKGTLTVIKDLGLKTPYESSVPLISGEIAEDIAYYLLKSEQIPSAVSLGVLIGEDGKVKAAGGFIVQPLPGAKEESIAKIEKTVKNLPPVTEMLTSDKRPEDIVEEVLKGFGVNVLALKELSFRCRCSKETAMQSLLMLPVEELEKLIEEGGAEITCNFCSTVYYFTPEEIKNVIKLKETGDN</sequence>
<protein>
    <recommendedName>
        <fullName evidence="6">33 kDa chaperonin</fullName>
    </recommendedName>
    <alternativeName>
        <fullName evidence="6">Heat shock protein 33 homolog</fullName>
        <shortName evidence="6">HSP33</shortName>
    </alternativeName>
</protein>
<evidence type="ECO:0000256" key="1">
    <source>
        <dbReference type="ARBA" id="ARBA00022490"/>
    </source>
</evidence>
<comment type="similarity">
    <text evidence="6">Belongs to the HSP33 family.</text>
</comment>
<evidence type="ECO:0000313" key="8">
    <source>
        <dbReference type="EMBL" id="OMH40805.1"/>
    </source>
</evidence>
<dbReference type="Gene3D" id="3.55.30.10">
    <property type="entry name" value="Hsp33 domain"/>
    <property type="match status" value="1"/>
</dbReference>
<keyword evidence="7" id="KW-1133">Transmembrane helix</keyword>
<dbReference type="STRING" id="1914305.BLW93_03175"/>
<dbReference type="GO" id="GO:0051082">
    <property type="term" value="F:unfolded protein binding"/>
    <property type="evidence" value="ECO:0007669"/>
    <property type="project" value="UniProtKB-UniRule"/>
</dbReference>
<evidence type="ECO:0000256" key="4">
    <source>
        <dbReference type="ARBA" id="ARBA00023186"/>
    </source>
</evidence>
<dbReference type="InterPro" id="IPR000397">
    <property type="entry name" value="Heat_shock_Hsp33"/>
</dbReference>
<keyword evidence="5 6" id="KW-0676">Redox-active center</keyword>
<evidence type="ECO:0000256" key="6">
    <source>
        <dbReference type="HAMAP-Rule" id="MF_00117"/>
    </source>
</evidence>
<evidence type="ECO:0000256" key="3">
    <source>
        <dbReference type="ARBA" id="ARBA00023157"/>
    </source>
</evidence>
<organism evidence="8 9">
    <name type="scientific">Desulfurobacterium indicum</name>
    <dbReference type="NCBI Taxonomy" id="1914305"/>
    <lineage>
        <taxon>Bacteria</taxon>
        <taxon>Pseudomonadati</taxon>
        <taxon>Aquificota</taxon>
        <taxon>Aquificia</taxon>
        <taxon>Desulfurobacteriales</taxon>
        <taxon>Desulfurobacteriaceae</taxon>
        <taxon>Desulfurobacterium</taxon>
    </lineage>
</organism>
<feature type="transmembrane region" description="Helical" evidence="7">
    <location>
        <begin position="53"/>
        <end position="75"/>
    </location>
</feature>
<comment type="caution">
    <text evidence="8">The sequence shown here is derived from an EMBL/GenBank/DDBJ whole genome shotgun (WGS) entry which is preliminary data.</text>
</comment>
<dbReference type="SUPFAM" id="SSF118352">
    <property type="entry name" value="HSP33 redox switch-like"/>
    <property type="match status" value="1"/>
</dbReference>
<dbReference type="EMBL" id="MOEN01000008">
    <property type="protein sequence ID" value="OMH40805.1"/>
    <property type="molecule type" value="Genomic_DNA"/>
</dbReference>
<keyword evidence="7" id="KW-0812">Transmembrane</keyword>
<dbReference type="CDD" id="cd00498">
    <property type="entry name" value="Hsp33"/>
    <property type="match status" value="1"/>
</dbReference>
<dbReference type="GO" id="GO:0042026">
    <property type="term" value="P:protein refolding"/>
    <property type="evidence" value="ECO:0007669"/>
    <property type="project" value="TreeGrafter"/>
</dbReference>
<proteinExistence type="inferred from homology"/>
<dbReference type="Proteomes" id="UP000187408">
    <property type="component" value="Unassembled WGS sequence"/>
</dbReference>
<dbReference type="Gene3D" id="3.90.1280.10">
    <property type="entry name" value="HSP33 redox switch-like"/>
    <property type="match status" value="1"/>
</dbReference>
<keyword evidence="3 6" id="KW-1015">Disulfide bond</keyword>
<dbReference type="InterPro" id="IPR016153">
    <property type="entry name" value="Heat_shock_Hsp33_N"/>
</dbReference>
<dbReference type="GO" id="GO:0005737">
    <property type="term" value="C:cytoplasm"/>
    <property type="evidence" value="ECO:0007669"/>
    <property type="project" value="UniProtKB-SubCell"/>
</dbReference>
<dbReference type="PIRSF" id="PIRSF005261">
    <property type="entry name" value="Heat_shock_Hsp33"/>
    <property type="match status" value="1"/>
</dbReference>
<dbReference type="OrthoDB" id="9776534at2"/>
<dbReference type="PANTHER" id="PTHR30111:SF1">
    <property type="entry name" value="33 KDA CHAPERONIN"/>
    <property type="match status" value="1"/>
</dbReference>
<dbReference type="GO" id="GO:0044183">
    <property type="term" value="F:protein folding chaperone"/>
    <property type="evidence" value="ECO:0007669"/>
    <property type="project" value="TreeGrafter"/>
</dbReference>
<accession>A0A1R1MLX1</accession>
<evidence type="ECO:0000313" key="9">
    <source>
        <dbReference type="Proteomes" id="UP000187408"/>
    </source>
</evidence>